<organism evidence="2 3">
    <name type="scientific">Nocardia africana</name>
    <dbReference type="NCBI Taxonomy" id="134964"/>
    <lineage>
        <taxon>Bacteria</taxon>
        <taxon>Bacillati</taxon>
        <taxon>Actinomycetota</taxon>
        <taxon>Actinomycetes</taxon>
        <taxon>Mycobacteriales</taxon>
        <taxon>Nocardiaceae</taxon>
        <taxon>Nocardia</taxon>
    </lineage>
</organism>
<proteinExistence type="predicted"/>
<sequence>MSWLLSAGDHLATVAVIAQVENYKPEKPPNADGLVTLMRYLTWLVLLAGVGAITFAGGKFAWEKWYGGVLESPKMVLGALVGGMIATTAGTLMNAVIPK</sequence>
<protein>
    <submittedName>
        <fullName evidence="2">Uncharacterized protein</fullName>
    </submittedName>
</protein>
<keyword evidence="1" id="KW-1133">Transmembrane helix</keyword>
<gene>
    <name evidence="2" type="ORF">NCTC13184_00029</name>
</gene>
<dbReference type="EMBL" id="UGRU01000001">
    <property type="protein sequence ID" value="SUA40708.1"/>
    <property type="molecule type" value="Genomic_DNA"/>
</dbReference>
<keyword evidence="1" id="KW-0472">Membrane</keyword>
<reference evidence="2 3" key="1">
    <citation type="submission" date="2018-06" db="EMBL/GenBank/DDBJ databases">
        <authorList>
            <consortium name="Pathogen Informatics"/>
            <person name="Doyle S."/>
        </authorList>
    </citation>
    <scope>NUCLEOTIDE SEQUENCE [LARGE SCALE GENOMIC DNA]</scope>
    <source>
        <strain evidence="2 3">NCTC13184</strain>
    </source>
</reference>
<evidence type="ECO:0000313" key="2">
    <source>
        <dbReference type="EMBL" id="SUA40708.1"/>
    </source>
</evidence>
<evidence type="ECO:0000313" key="3">
    <source>
        <dbReference type="Proteomes" id="UP000255082"/>
    </source>
</evidence>
<feature type="transmembrane region" description="Helical" evidence="1">
    <location>
        <begin position="40"/>
        <end position="62"/>
    </location>
</feature>
<feature type="transmembrane region" description="Helical" evidence="1">
    <location>
        <begin position="74"/>
        <end position="97"/>
    </location>
</feature>
<evidence type="ECO:0000256" key="1">
    <source>
        <dbReference type="SAM" id="Phobius"/>
    </source>
</evidence>
<dbReference type="OrthoDB" id="4557262at2"/>
<name>A0A378WHE0_9NOCA</name>
<dbReference type="Proteomes" id="UP000255082">
    <property type="component" value="Unassembled WGS sequence"/>
</dbReference>
<accession>A0A378WHE0</accession>
<dbReference type="AlphaFoldDB" id="A0A378WHE0"/>
<dbReference type="RefSeq" id="WP_062966575.1">
    <property type="nucleotide sequence ID" value="NZ_JAJFOE010000002.1"/>
</dbReference>
<keyword evidence="1" id="KW-0812">Transmembrane</keyword>